<dbReference type="InterPro" id="IPR005625">
    <property type="entry name" value="PepSY-ass_TM"/>
</dbReference>
<feature type="transmembrane region" description="Helical" evidence="2">
    <location>
        <begin position="392"/>
        <end position="414"/>
    </location>
</feature>
<feature type="region of interest" description="Disordered" evidence="1">
    <location>
        <begin position="501"/>
        <end position="542"/>
    </location>
</feature>
<feature type="compositionally biased region" description="Low complexity" evidence="1">
    <location>
        <begin position="530"/>
        <end position="542"/>
    </location>
</feature>
<feature type="transmembrane region" description="Helical" evidence="2">
    <location>
        <begin position="16"/>
        <end position="38"/>
    </location>
</feature>
<feature type="transmembrane region" description="Helical" evidence="2">
    <location>
        <begin position="482"/>
        <end position="500"/>
    </location>
</feature>
<dbReference type="PANTHER" id="PTHR34219:SF9">
    <property type="entry name" value="IRON-REGULATED INNER MEMBRANE PROTEIN"/>
    <property type="match status" value="1"/>
</dbReference>
<feature type="transmembrane region" description="Helical" evidence="2">
    <location>
        <begin position="149"/>
        <end position="174"/>
    </location>
</feature>
<dbReference type="Proteomes" id="UP000677126">
    <property type="component" value="Chromosome"/>
</dbReference>
<keyword evidence="2" id="KW-0472">Membrane</keyword>
<reference evidence="3 4" key="1">
    <citation type="journal article" date="2021" name="Int. J. Syst. Evol. Microbiol.">
        <title>Novosphingobium decolorationis sp. nov., an aniline blue-decolourizing bacterium isolated from East Pacific sediment.</title>
        <authorList>
            <person name="Chen X."/>
            <person name="Dong B."/>
            <person name="Chen T."/>
            <person name="Ren N."/>
            <person name="Wang J."/>
            <person name="Xu Y."/>
            <person name="Yang J."/>
            <person name="Zhu S."/>
            <person name="Chen J."/>
        </authorList>
    </citation>
    <scope>NUCLEOTIDE SEQUENCE [LARGE SCALE GENOMIC DNA]</scope>
    <source>
        <strain evidence="3 4">502str22</strain>
    </source>
</reference>
<feature type="region of interest" description="Disordered" evidence="1">
    <location>
        <begin position="233"/>
        <end position="253"/>
    </location>
</feature>
<accession>A0ABX8E0V8</accession>
<organism evidence="3 4">
    <name type="scientific">Novosphingobium decolorationis</name>
    <dbReference type="NCBI Taxonomy" id="2698673"/>
    <lineage>
        <taxon>Bacteria</taxon>
        <taxon>Pseudomonadati</taxon>
        <taxon>Pseudomonadota</taxon>
        <taxon>Alphaproteobacteria</taxon>
        <taxon>Sphingomonadales</taxon>
        <taxon>Sphingomonadaceae</taxon>
        <taxon>Novosphingobium</taxon>
    </lineage>
</organism>
<proteinExistence type="predicted"/>
<gene>
    <name evidence="3" type="ORF">HT578_02740</name>
</gene>
<feature type="transmembrane region" description="Helical" evidence="2">
    <location>
        <begin position="456"/>
        <end position="476"/>
    </location>
</feature>
<protein>
    <submittedName>
        <fullName evidence="3">PepSY domain-containing protein</fullName>
    </submittedName>
</protein>
<keyword evidence="2" id="KW-1133">Transmembrane helix</keyword>
<keyword evidence="4" id="KW-1185">Reference proteome</keyword>
<evidence type="ECO:0000256" key="2">
    <source>
        <dbReference type="SAM" id="Phobius"/>
    </source>
</evidence>
<feature type="transmembrane region" description="Helical" evidence="2">
    <location>
        <begin position="426"/>
        <end position="444"/>
    </location>
</feature>
<evidence type="ECO:0000313" key="3">
    <source>
        <dbReference type="EMBL" id="QVM82764.1"/>
    </source>
</evidence>
<dbReference type="EMBL" id="CP054856">
    <property type="protein sequence ID" value="QVM82764.1"/>
    <property type="molecule type" value="Genomic_DNA"/>
</dbReference>
<feature type="transmembrane region" description="Helical" evidence="2">
    <location>
        <begin position="350"/>
        <end position="371"/>
    </location>
</feature>
<keyword evidence="2" id="KW-0812">Transmembrane</keyword>
<dbReference type="PANTHER" id="PTHR34219">
    <property type="entry name" value="IRON-REGULATED INNER MEMBRANE PROTEIN-RELATED"/>
    <property type="match status" value="1"/>
</dbReference>
<sequence>MKVRTDILRMYKEIHGWVGIVSGLALFIAFFAGAVTMFEEPIQRWASAPTSLSAPVPLERAPELVEAVLAAHPEAARSYDVHLETGPENPARVTWSQGSRRDPEIFLAALAPDGTLEVEKQAASPVAQFIDRLHQQVGLPFAHEVAMPIMGAISLLYFIALVSGVIVLLPSLVADFFAVRVGKNAKRMWLDVHNVLGIVSLPFHIVMALTAVVFAFHDEFYDLQGAAFMDRGAPRAQMAPPPPPNPNGQGPELLTPAKLAQRVESQAPGFTIRAITYHTGREGQPQARLSGHDPRFGLRGPTFGMVEADPVTGALTDTTYMPGLQDAWGATITNFFALHFGSFGGAPIRWSYFLLGLAGAMLFYTGNLLWVESRRKRERKAGAVTQTRATRALGALTVGVPLGCVAGIAVTLAAAKPLGTEATAGIHSAIYYVVFTGFVAWALVRGTARGARELLPAAALALLTIPLASLTFLDLHPWSQPLVDAVSVALAASLTLAARATRRRARNGPRDSVWSHQSHKARADSPPPEAGHAAAPERNPAI</sequence>
<evidence type="ECO:0000256" key="1">
    <source>
        <dbReference type="SAM" id="MobiDB-lite"/>
    </source>
</evidence>
<dbReference type="RefSeq" id="WP_213502094.1">
    <property type="nucleotide sequence ID" value="NZ_CP054856.1"/>
</dbReference>
<evidence type="ECO:0000313" key="4">
    <source>
        <dbReference type="Proteomes" id="UP000677126"/>
    </source>
</evidence>
<feature type="transmembrane region" description="Helical" evidence="2">
    <location>
        <begin position="195"/>
        <end position="216"/>
    </location>
</feature>
<dbReference type="Pfam" id="PF03929">
    <property type="entry name" value="PepSY_TM"/>
    <property type="match status" value="1"/>
</dbReference>
<name>A0ABX8E0V8_9SPHN</name>